<keyword evidence="4" id="KW-1003">Cell membrane</keyword>
<organism evidence="12 13">
    <name type="scientific">Dawidia cretensis</name>
    <dbReference type="NCBI Taxonomy" id="2782350"/>
    <lineage>
        <taxon>Bacteria</taxon>
        <taxon>Pseudomonadati</taxon>
        <taxon>Bacteroidota</taxon>
        <taxon>Cytophagia</taxon>
        <taxon>Cytophagales</taxon>
        <taxon>Chryseotaleaceae</taxon>
        <taxon>Dawidia</taxon>
    </lineage>
</organism>
<dbReference type="Proteomes" id="UP001319080">
    <property type="component" value="Unassembled WGS sequence"/>
</dbReference>
<keyword evidence="8" id="KW-1133">Transmembrane helix</keyword>
<evidence type="ECO:0000313" key="13">
    <source>
        <dbReference type="Proteomes" id="UP001319080"/>
    </source>
</evidence>
<evidence type="ECO:0000256" key="6">
    <source>
        <dbReference type="ARBA" id="ARBA00022692"/>
    </source>
</evidence>
<dbReference type="PANTHER" id="PTHR33446:SF2">
    <property type="entry name" value="PROTEIN TONB"/>
    <property type="match status" value="1"/>
</dbReference>
<evidence type="ECO:0000256" key="7">
    <source>
        <dbReference type="ARBA" id="ARBA00022927"/>
    </source>
</evidence>
<comment type="similarity">
    <text evidence="2">Belongs to the TonB family.</text>
</comment>
<dbReference type="InterPro" id="IPR051045">
    <property type="entry name" value="TonB-dependent_transducer"/>
</dbReference>
<evidence type="ECO:0000256" key="1">
    <source>
        <dbReference type="ARBA" id="ARBA00004383"/>
    </source>
</evidence>
<evidence type="ECO:0000256" key="8">
    <source>
        <dbReference type="ARBA" id="ARBA00022989"/>
    </source>
</evidence>
<keyword evidence="5" id="KW-0997">Cell inner membrane</keyword>
<dbReference type="SUPFAM" id="SSF74653">
    <property type="entry name" value="TolA/TonB C-terminal domain"/>
    <property type="match status" value="1"/>
</dbReference>
<dbReference type="NCBIfam" id="TIGR01352">
    <property type="entry name" value="tonB_Cterm"/>
    <property type="match status" value="1"/>
</dbReference>
<accession>A0AAP2E0A5</accession>
<sequence>MKAITVLTIYVLLSAVPTLAQEQDSTSKIICIVEHPAQFPGGVGEYKKFVKKNVKYPGHGRLCIEGSVYIGFTVHPDGSLTDFAVVKGICTECDENAMEALKKMPRWIPATTSDERKPIKIRMTVPVKFGL</sequence>
<dbReference type="GO" id="GO:0098797">
    <property type="term" value="C:plasma membrane protein complex"/>
    <property type="evidence" value="ECO:0007669"/>
    <property type="project" value="TreeGrafter"/>
</dbReference>
<comment type="subcellular location">
    <subcellularLocation>
        <location evidence="1">Cell inner membrane</location>
        <topology evidence="1">Single-pass membrane protein</topology>
        <orientation evidence="1">Periplasmic side</orientation>
    </subcellularLocation>
</comment>
<keyword evidence="7" id="KW-0653">Protein transport</keyword>
<keyword evidence="3" id="KW-0813">Transport</keyword>
<dbReference type="GO" id="GO:0015031">
    <property type="term" value="P:protein transport"/>
    <property type="evidence" value="ECO:0007669"/>
    <property type="project" value="UniProtKB-KW"/>
</dbReference>
<reference evidence="12 13" key="1">
    <citation type="submission" date="2021-05" db="EMBL/GenBank/DDBJ databases">
        <title>A Polyphasic approach of four new species of the genus Ohtaekwangia: Ohtaekwangia histidinii sp. nov., Ohtaekwangia cretensis sp. nov., Ohtaekwangia indiensis sp. nov., Ohtaekwangia reichenbachii sp. nov. from diverse environment.</title>
        <authorList>
            <person name="Octaviana S."/>
        </authorList>
    </citation>
    <scope>NUCLEOTIDE SEQUENCE [LARGE SCALE GENOMIC DNA]</scope>
    <source>
        <strain evidence="12 13">PWU5</strain>
    </source>
</reference>
<evidence type="ECO:0000259" key="11">
    <source>
        <dbReference type="PROSITE" id="PS52015"/>
    </source>
</evidence>
<keyword evidence="13" id="KW-1185">Reference proteome</keyword>
<keyword evidence="9" id="KW-0472">Membrane</keyword>
<dbReference type="PANTHER" id="PTHR33446">
    <property type="entry name" value="PROTEIN TONB-RELATED"/>
    <property type="match status" value="1"/>
</dbReference>
<dbReference type="Pfam" id="PF03544">
    <property type="entry name" value="TonB_C"/>
    <property type="match status" value="1"/>
</dbReference>
<proteinExistence type="inferred from homology"/>
<dbReference type="InterPro" id="IPR037682">
    <property type="entry name" value="TonB_C"/>
</dbReference>
<evidence type="ECO:0000313" key="12">
    <source>
        <dbReference type="EMBL" id="MBT1709548.1"/>
    </source>
</evidence>
<dbReference type="GO" id="GO:0055085">
    <property type="term" value="P:transmembrane transport"/>
    <property type="evidence" value="ECO:0007669"/>
    <property type="project" value="InterPro"/>
</dbReference>
<protein>
    <submittedName>
        <fullName evidence="12">Energy transducer TonB</fullName>
    </submittedName>
</protein>
<evidence type="ECO:0000256" key="5">
    <source>
        <dbReference type="ARBA" id="ARBA00022519"/>
    </source>
</evidence>
<evidence type="ECO:0000256" key="10">
    <source>
        <dbReference type="SAM" id="SignalP"/>
    </source>
</evidence>
<keyword evidence="6" id="KW-0812">Transmembrane</keyword>
<keyword evidence="10" id="KW-0732">Signal</keyword>
<evidence type="ECO:0000256" key="9">
    <source>
        <dbReference type="ARBA" id="ARBA00023136"/>
    </source>
</evidence>
<dbReference type="RefSeq" id="WP_254085127.1">
    <property type="nucleotide sequence ID" value="NZ_JAHESE010000014.1"/>
</dbReference>
<comment type="caution">
    <text evidence="12">The sequence shown here is derived from an EMBL/GenBank/DDBJ whole genome shotgun (WGS) entry which is preliminary data.</text>
</comment>
<name>A0AAP2E0A5_9BACT</name>
<dbReference type="EMBL" id="JAHESE010000014">
    <property type="protein sequence ID" value="MBT1709548.1"/>
    <property type="molecule type" value="Genomic_DNA"/>
</dbReference>
<feature type="domain" description="TonB C-terminal" evidence="11">
    <location>
        <begin position="41"/>
        <end position="131"/>
    </location>
</feature>
<dbReference type="GO" id="GO:0031992">
    <property type="term" value="F:energy transducer activity"/>
    <property type="evidence" value="ECO:0007669"/>
    <property type="project" value="TreeGrafter"/>
</dbReference>
<feature type="chain" id="PRO_5043002024" evidence="10">
    <location>
        <begin position="21"/>
        <end position="131"/>
    </location>
</feature>
<dbReference type="PROSITE" id="PS52015">
    <property type="entry name" value="TONB_CTD"/>
    <property type="match status" value="1"/>
</dbReference>
<gene>
    <name evidence="12" type="ORF">KK062_15000</name>
</gene>
<dbReference type="Gene3D" id="3.30.1150.10">
    <property type="match status" value="1"/>
</dbReference>
<evidence type="ECO:0000256" key="3">
    <source>
        <dbReference type="ARBA" id="ARBA00022448"/>
    </source>
</evidence>
<feature type="signal peptide" evidence="10">
    <location>
        <begin position="1"/>
        <end position="20"/>
    </location>
</feature>
<dbReference type="AlphaFoldDB" id="A0AAP2E0A5"/>
<evidence type="ECO:0000256" key="2">
    <source>
        <dbReference type="ARBA" id="ARBA00006555"/>
    </source>
</evidence>
<evidence type="ECO:0000256" key="4">
    <source>
        <dbReference type="ARBA" id="ARBA00022475"/>
    </source>
</evidence>
<dbReference type="InterPro" id="IPR006260">
    <property type="entry name" value="TonB/TolA_C"/>
</dbReference>